<keyword evidence="4" id="KW-1185">Reference proteome</keyword>
<dbReference type="SUPFAM" id="SSF53474">
    <property type="entry name" value="alpha/beta-Hydrolases"/>
    <property type="match status" value="1"/>
</dbReference>
<name>A0AA39HW14_9BILA</name>
<dbReference type="AlphaFoldDB" id="A0AA39HW14"/>
<comment type="caution">
    <text evidence="3">The sequence shown here is derived from an EMBL/GenBank/DDBJ whole genome shotgun (WGS) entry which is preliminary data.</text>
</comment>
<accession>A0AA39HW14</accession>
<dbReference type="Pfam" id="PF01764">
    <property type="entry name" value="Lipase_3"/>
    <property type="match status" value="1"/>
</dbReference>
<dbReference type="Gene3D" id="3.40.50.1820">
    <property type="entry name" value="alpha/beta hydrolase"/>
    <property type="match status" value="1"/>
</dbReference>
<protein>
    <recommendedName>
        <fullName evidence="2">Fungal lipase-type domain-containing protein</fullName>
    </recommendedName>
</protein>
<feature type="domain" description="Fungal lipase-type" evidence="2">
    <location>
        <begin position="96"/>
        <end position="232"/>
    </location>
</feature>
<keyword evidence="1" id="KW-0732">Signal</keyword>
<dbReference type="GO" id="GO:0006629">
    <property type="term" value="P:lipid metabolic process"/>
    <property type="evidence" value="ECO:0007669"/>
    <property type="project" value="InterPro"/>
</dbReference>
<dbReference type="CDD" id="cd00519">
    <property type="entry name" value="Lipase_3"/>
    <property type="match status" value="1"/>
</dbReference>
<proteinExistence type="predicted"/>
<dbReference type="EMBL" id="JAUCMV010000003">
    <property type="protein sequence ID" value="KAK0411927.1"/>
    <property type="molecule type" value="Genomic_DNA"/>
</dbReference>
<gene>
    <name evidence="3" type="ORF">QR680_005923</name>
</gene>
<dbReference type="Proteomes" id="UP001175271">
    <property type="component" value="Unassembled WGS sequence"/>
</dbReference>
<dbReference type="InterPro" id="IPR029058">
    <property type="entry name" value="AB_hydrolase_fold"/>
</dbReference>
<organism evidence="3 4">
    <name type="scientific">Steinernema hermaphroditum</name>
    <dbReference type="NCBI Taxonomy" id="289476"/>
    <lineage>
        <taxon>Eukaryota</taxon>
        <taxon>Metazoa</taxon>
        <taxon>Ecdysozoa</taxon>
        <taxon>Nematoda</taxon>
        <taxon>Chromadorea</taxon>
        <taxon>Rhabditida</taxon>
        <taxon>Tylenchina</taxon>
        <taxon>Panagrolaimomorpha</taxon>
        <taxon>Strongyloidoidea</taxon>
        <taxon>Steinernematidae</taxon>
        <taxon>Steinernema</taxon>
    </lineage>
</organism>
<evidence type="ECO:0000313" key="4">
    <source>
        <dbReference type="Proteomes" id="UP001175271"/>
    </source>
</evidence>
<dbReference type="PANTHER" id="PTHR45908">
    <property type="entry name" value="PROTEIN CBG11750-RELATED"/>
    <property type="match status" value="1"/>
</dbReference>
<feature type="signal peptide" evidence="1">
    <location>
        <begin position="1"/>
        <end position="22"/>
    </location>
</feature>
<reference evidence="3" key="1">
    <citation type="submission" date="2023-06" db="EMBL/GenBank/DDBJ databases">
        <title>Genomic analysis of the entomopathogenic nematode Steinernema hermaphroditum.</title>
        <authorList>
            <person name="Schwarz E.M."/>
            <person name="Heppert J.K."/>
            <person name="Baniya A."/>
            <person name="Schwartz H.T."/>
            <person name="Tan C.-H."/>
            <person name="Antoshechkin I."/>
            <person name="Sternberg P.W."/>
            <person name="Goodrich-Blair H."/>
            <person name="Dillman A.R."/>
        </authorList>
    </citation>
    <scope>NUCLEOTIDE SEQUENCE</scope>
    <source>
        <strain evidence="3">PS9179</strain>
        <tissue evidence="3">Whole animal</tissue>
    </source>
</reference>
<evidence type="ECO:0000256" key="1">
    <source>
        <dbReference type="SAM" id="SignalP"/>
    </source>
</evidence>
<feature type="chain" id="PRO_5041304669" description="Fungal lipase-type domain-containing protein" evidence="1">
    <location>
        <begin position="23"/>
        <end position="301"/>
    </location>
</feature>
<evidence type="ECO:0000259" key="2">
    <source>
        <dbReference type="Pfam" id="PF01764"/>
    </source>
</evidence>
<sequence length="301" mass="33176">MKFFSALLVLCLLSAAVGSVLQRQNLQAISYEDSIGRDKLMPMSAAAYADDPLPCIQTVFDRRKVELIGSASASCDFSGDSCSAFVVVSHQDGAVIVAFRGAENSQELNDLLNKKETELEDFVGGGQVAKGYHDAVTNLERNGLKDMYLAGRNANPTYQIWVTGHNVGGAMASLWAAKMVYAKWADPDDLLLMTFGQPRVGDSDFATVHDDLVRNSYRVVHKRDGIAHLPPLDITPFKHHRSEVWYDNGMKEGDSYQECRKDDEGCSDSAFLTNSVLDDYYYYATSDSINKWGQKGCPAAQ</sequence>
<evidence type="ECO:0000313" key="3">
    <source>
        <dbReference type="EMBL" id="KAK0411927.1"/>
    </source>
</evidence>
<dbReference type="InterPro" id="IPR002921">
    <property type="entry name" value="Fungal_lipase-type"/>
</dbReference>